<dbReference type="EMBL" id="LXQA010727493">
    <property type="protein sequence ID" value="MCI67963.1"/>
    <property type="molecule type" value="Genomic_DNA"/>
</dbReference>
<proteinExistence type="predicted"/>
<name>A0A392U3B8_9FABA</name>
<accession>A0A392U3B8</accession>
<dbReference type="Proteomes" id="UP000265520">
    <property type="component" value="Unassembled WGS sequence"/>
</dbReference>
<comment type="caution">
    <text evidence="1">The sequence shown here is derived from an EMBL/GenBank/DDBJ whole genome shotgun (WGS) entry which is preliminary data.</text>
</comment>
<feature type="non-terminal residue" evidence="1">
    <location>
        <position position="1"/>
    </location>
</feature>
<protein>
    <submittedName>
        <fullName evidence="1">Uncharacterized protein</fullName>
    </submittedName>
</protein>
<reference evidence="1 2" key="1">
    <citation type="journal article" date="2018" name="Front. Plant Sci.">
        <title>Red Clover (Trifolium pratense) and Zigzag Clover (T. medium) - A Picture of Genomic Similarities and Differences.</title>
        <authorList>
            <person name="Dluhosova J."/>
            <person name="Istvanek J."/>
            <person name="Nedelnik J."/>
            <person name="Repkova J."/>
        </authorList>
    </citation>
    <scope>NUCLEOTIDE SEQUENCE [LARGE SCALE GENOMIC DNA]</scope>
    <source>
        <strain evidence="2">cv. 10/8</strain>
        <tissue evidence="1">Leaf</tissue>
    </source>
</reference>
<sequence length="36" mass="3977">GVMEIEFLRIEEEYGSAGDGWQAVIGCLLVLYCGVR</sequence>
<evidence type="ECO:0000313" key="1">
    <source>
        <dbReference type="EMBL" id="MCI67963.1"/>
    </source>
</evidence>
<dbReference type="AlphaFoldDB" id="A0A392U3B8"/>
<keyword evidence="2" id="KW-1185">Reference proteome</keyword>
<evidence type="ECO:0000313" key="2">
    <source>
        <dbReference type="Proteomes" id="UP000265520"/>
    </source>
</evidence>
<organism evidence="1 2">
    <name type="scientific">Trifolium medium</name>
    <dbReference type="NCBI Taxonomy" id="97028"/>
    <lineage>
        <taxon>Eukaryota</taxon>
        <taxon>Viridiplantae</taxon>
        <taxon>Streptophyta</taxon>
        <taxon>Embryophyta</taxon>
        <taxon>Tracheophyta</taxon>
        <taxon>Spermatophyta</taxon>
        <taxon>Magnoliopsida</taxon>
        <taxon>eudicotyledons</taxon>
        <taxon>Gunneridae</taxon>
        <taxon>Pentapetalae</taxon>
        <taxon>rosids</taxon>
        <taxon>fabids</taxon>
        <taxon>Fabales</taxon>
        <taxon>Fabaceae</taxon>
        <taxon>Papilionoideae</taxon>
        <taxon>50 kb inversion clade</taxon>
        <taxon>NPAAA clade</taxon>
        <taxon>Hologalegina</taxon>
        <taxon>IRL clade</taxon>
        <taxon>Trifolieae</taxon>
        <taxon>Trifolium</taxon>
    </lineage>
</organism>